<evidence type="ECO:0000313" key="2">
    <source>
        <dbReference type="Proteomes" id="UP001151760"/>
    </source>
</evidence>
<keyword evidence="2" id="KW-1185">Reference proteome</keyword>
<evidence type="ECO:0000313" key="1">
    <source>
        <dbReference type="EMBL" id="GJU10115.1"/>
    </source>
</evidence>
<sequence length="71" mass="7430">MTNALSIPIRSSTLSSFIGSKTPSFRPLKAACSSSSVRFPKIKACVIEPETGSDGSDSPSSTRCVFAEFVG</sequence>
<dbReference type="Proteomes" id="UP001151760">
    <property type="component" value="Unassembled WGS sequence"/>
</dbReference>
<reference evidence="1" key="1">
    <citation type="journal article" date="2022" name="Int. J. Mol. Sci.">
        <title>Draft Genome of Tanacetum Coccineum: Genomic Comparison of Closely Related Tanacetum-Family Plants.</title>
        <authorList>
            <person name="Yamashiro T."/>
            <person name="Shiraishi A."/>
            <person name="Nakayama K."/>
            <person name="Satake H."/>
        </authorList>
    </citation>
    <scope>NUCLEOTIDE SEQUENCE</scope>
</reference>
<organism evidence="1 2">
    <name type="scientific">Tanacetum coccineum</name>
    <dbReference type="NCBI Taxonomy" id="301880"/>
    <lineage>
        <taxon>Eukaryota</taxon>
        <taxon>Viridiplantae</taxon>
        <taxon>Streptophyta</taxon>
        <taxon>Embryophyta</taxon>
        <taxon>Tracheophyta</taxon>
        <taxon>Spermatophyta</taxon>
        <taxon>Magnoliopsida</taxon>
        <taxon>eudicotyledons</taxon>
        <taxon>Gunneridae</taxon>
        <taxon>Pentapetalae</taxon>
        <taxon>asterids</taxon>
        <taxon>campanulids</taxon>
        <taxon>Asterales</taxon>
        <taxon>Asteraceae</taxon>
        <taxon>Asteroideae</taxon>
        <taxon>Anthemideae</taxon>
        <taxon>Anthemidinae</taxon>
        <taxon>Tanacetum</taxon>
    </lineage>
</organism>
<reference evidence="1" key="2">
    <citation type="submission" date="2022-01" db="EMBL/GenBank/DDBJ databases">
        <authorList>
            <person name="Yamashiro T."/>
            <person name="Shiraishi A."/>
            <person name="Satake H."/>
            <person name="Nakayama K."/>
        </authorList>
    </citation>
    <scope>NUCLEOTIDE SEQUENCE</scope>
</reference>
<gene>
    <name evidence="1" type="ORF">Tco_1132511</name>
</gene>
<name>A0ABQ5JDV3_9ASTR</name>
<proteinExistence type="predicted"/>
<comment type="caution">
    <text evidence="1">The sequence shown here is derived from an EMBL/GenBank/DDBJ whole genome shotgun (WGS) entry which is preliminary data.</text>
</comment>
<dbReference type="EMBL" id="BQNB010021792">
    <property type="protein sequence ID" value="GJU10115.1"/>
    <property type="molecule type" value="Genomic_DNA"/>
</dbReference>
<accession>A0ABQ5JDV3</accession>
<protein>
    <submittedName>
        <fullName evidence="1">Uncharacterized protein</fullName>
    </submittedName>
</protein>